<dbReference type="AlphaFoldDB" id="A0A7I7QME5"/>
<evidence type="ECO:0000313" key="2">
    <source>
        <dbReference type="Proteomes" id="UP000467193"/>
    </source>
</evidence>
<sequence>MNVDDLTVAAAVDEKLGSELLRMDADVLEHQAAVAAADGNPQLADNFRRAAEMAAMSDDAVMALYEALRPNRSTAVELDALAVRLEGDHARRCAALVREARAIYERRGLLR</sequence>
<reference evidence="1 2" key="1">
    <citation type="journal article" date="2019" name="Emerg. Microbes Infect.">
        <title>Comprehensive subspecies identification of 175 nontuberculous mycobacteria species based on 7547 genomic profiles.</title>
        <authorList>
            <person name="Matsumoto Y."/>
            <person name="Kinjo T."/>
            <person name="Motooka D."/>
            <person name="Nabeya D."/>
            <person name="Jung N."/>
            <person name="Uechi K."/>
            <person name="Horii T."/>
            <person name="Iida T."/>
            <person name="Fujita J."/>
            <person name="Nakamura S."/>
        </authorList>
    </citation>
    <scope>NUCLEOTIDE SEQUENCE [LARGE SCALE GENOMIC DNA]</scope>
    <source>
        <strain evidence="1 2">JCM 17899</strain>
    </source>
</reference>
<name>A0A7I7QME5_9MYCO</name>
<dbReference type="Pfam" id="PF02287">
    <property type="entry name" value="Dehydratase_SU"/>
    <property type="match status" value="1"/>
</dbReference>
<dbReference type="Proteomes" id="UP000467193">
    <property type="component" value="Chromosome"/>
</dbReference>
<dbReference type="InterPro" id="IPR003207">
    <property type="entry name" value="Ppandiol/glycerol_DeHydtase_su"/>
</dbReference>
<organism evidence="1 2">
    <name type="scientific">Mycolicibacterium sediminis</name>
    <dbReference type="NCBI Taxonomy" id="1286180"/>
    <lineage>
        <taxon>Bacteria</taxon>
        <taxon>Bacillati</taxon>
        <taxon>Actinomycetota</taxon>
        <taxon>Actinomycetes</taxon>
        <taxon>Mycobacteriales</taxon>
        <taxon>Mycobacteriaceae</taxon>
        <taxon>Mycolicibacterium</taxon>
    </lineage>
</organism>
<dbReference type="KEGG" id="msei:MSEDJ_15770"/>
<dbReference type="SUPFAM" id="SSF47148">
    <property type="entry name" value="Diol dehydratase, gamma subunit"/>
    <property type="match status" value="1"/>
</dbReference>
<evidence type="ECO:0000313" key="1">
    <source>
        <dbReference type="EMBL" id="BBY27481.1"/>
    </source>
</evidence>
<proteinExistence type="predicted"/>
<dbReference type="RefSeq" id="WP_163796364.1">
    <property type="nucleotide sequence ID" value="NZ_AP022588.1"/>
</dbReference>
<dbReference type="Gene3D" id="1.10.1510.20">
    <property type="entry name" value="Propanediol/glycerol dehydratase, small subunit"/>
    <property type="match status" value="1"/>
</dbReference>
<protein>
    <submittedName>
        <fullName evidence="1">Propanediol utilization protein</fullName>
    </submittedName>
</protein>
<accession>A0A7I7QME5</accession>
<keyword evidence="2" id="KW-1185">Reference proteome</keyword>
<dbReference type="EMBL" id="AP022588">
    <property type="protein sequence ID" value="BBY27481.1"/>
    <property type="molecule type" value="Genomic_DNA"/>
</dbReference>
<gene>
    <name evidence="1" type="ORF">MSEDJ_15770</name>
</gene>
<dbReference type="InterPro" id="IPR036091">
    <property type="entry name" value="Prodiol/glycerol_DeHase__sf_su"/>
</dbReference>